<dbReference type="GO" id="GO:0006364">
    <property type="term" value="P:rRNA processing"/>
    <property type="evidence" value="ECO:0007669"/>
    <property type="project" value="TreeGrafter"/>
</dbReference>
<evidence type="ECO:0000256" key="2">
    <source>
        <dbReference type="ARBA" id="ARBA00022801"/>
    </source>
</evidence>
<dbReference type="Pfam" id="PF00929">
    <property type="entry name" value="RNase_T"/>
    <property type="match status" value="1"/>
</dbReference>
<sequence>MSKAKRIQAAEAASDGSYCEKCQRPFVNARALQMHYENSSVHVPAKSNSISNLTLAIREKTTTGTKSETETTTPRSSEKIQDISEDHTLEPSEPTVYGNWSCIPLAERDSIFAALRAQCHSVGVLKLEGYFTECATPAEIEATRKCVDCGMSKRKVSKYFSSACRFHPDREDLKKGIIRGRGTGAKENCVKCGERGSKNGCCSSREHTFGPADAKVADTKPCPWSCENPNPNVRKAIALDCEMVGVEGPNKHEVSDVVRLNAVDFLTGEILVDIFVQPEDNVIAWRTRYSGVSYPLLRKMVKEGRSVRGWQAARQLLWDHMDQQTILIGHNLKCDLDVLGMAHARIVDSVLLSRHAVGRSCRRSFALRNLAHDFLGRTIQAGDSGHDCLEDTFATREVVLWCLRNPEELNAWANAQGGGYDADKWGDNYPVWEVNEWVPNGVAEWL</sequence>
<dbReference type="STRING" id="1810919.A0A3D8REW1"/>
<dbReference type="GO" id="GO:0004527">
    <property type="term" value="F:exonuclease activity"/>
    <property type="evidence" value="ECO:0007669"/>
    <property type="project" value="UniProtKB-KW"/>
</dbReference>
<dbReference type="CDD" id="cd06137">
    <property type="entry name" value="DEDDh_RNase"/>
    <property type="match status" value="1"/>
</dbReference>
<dbReference type="InterPro" id="IPR013520">
    <property type="entry name" value="Ribonucl_H"/>
</dbReference>
<dbReference type="InterPro" id="IPR036397">
    <property type="entry name" value="RNaseH_sf"/>
</dbReference>
<dbReference type="Proteomes" id="UP000256690">
    <property type="component" value="Unassembled WGS sequence"/>
</dbReference>
<name>A0A3D8REW1_9EURO</name>
<dbReference type="PANTHER" id="PTHR12801:SF114">
    <property type="entry name" value="EXONUCLEASE, PUTATIVE (AFU_ORTHOLOGUE AFUA_7G00870)-RELATED"/>
    <property type="match status" value="1"/>
</dbReference>
<evidence type="ECO:0000256" key="5">
    <source>
        <dbReference type="SAM" id="MobiDB-lite"/>
    </source>
</evidence>
<dbReference type="GO" id="GO:0003676">
    <property type="term" value="F:nucleic acid binding"/>
    <property type="evidence" value="ECO:0007669"/>
    <property type="project" value="InterPro"/>
</dbReference>
<dbReference type="AlphaFoldDB" id="A0A3D8REW1"/>
<dbReference type="PROSITE" id="PS50157">
    <property type="entry name" value="ZINC_FINGER_C2H2_2"/>
    <property type="match status" value="1"/>
</dbReference>
<dbReference type="PANTHER" id="PTHR12801">
    <property type="entry name" value="RNA EXONUCLEASE REXO1 / RECO3 FAMILY MEMBER-RELATED"/>
    <property type="match status" value="1"/>
</dbReference>
<evidence type="ECO:0000259" key="6">
    <source>
        <dbReference type="PROSITE" id="PS50157"/>
    </source>
</evidence>
<evidence type="ECO:0000313" key="7">
    <source>
        <dbReference type="EMBL" id="RDW72595.1"/>
    </source>
</evidence>
<dbReference type="GO" id="GO:0000027">
    <property type="term" value="P:ribosomal large subunit assembly"/>
    <property type="evidence" value="ECO:0007669"/>
    <property type="project" value="TreeGrafter"/>
</dbReference>
<dbReference type="RefSeq" id="XP_026601815.1">
    <property type="nucleotide sequence ID" value="XM_026749783.1"/>
</dbReference>
<dbReference type="GeneID" id="38118137"/>
<evidence type="ECO:0000313" key="8">
    <source>
        <dbReference type="Proteomes" id="UP000256690"/>
    </source>
</evidence>
<keyword evidence="4" id="KW-0862">Zinc</keyword>
<evidence type="ECO:0000256" key="1">
    <source>
        <dbReference type="ARBA" id="ARBA00022722"/>
    </source>
</evidence>
<keyword evidence="1" id="KW-0540">Nuclease</keyword>
<proteinExistence type="predicted"/>
<keyword evidence="3" id="KW-0269">Exonuclease</keyword>
<accession>A0A3D8REW1</accession>
<keyword evidence="4" id="KW-0863">Zinc-finger</keyword>
<dbReference type="Gene3D" id="3.30.420.10">
    <property type="entry name" value="Ribonuclease H-like superfamily/Ribonuclease H"/>
    <property type="match status" value="1"/>
</dbReference>
<feature type="compositionally biased region" description="Low complexity" evidence="5">
    <location>
        <begin position="62"/>
        <end position="75"/>
    </location>
</feature>
<evidence type="ECO:0000256" key="4">
    <source>
        <dbReference type="PROSITE-ProRule" id="PRU00042"/>
    </source>
</evidence>
<feature type="region of interest" description="Disordered" evidence="5">
    <location>
        <begin position="58"/>
        <end position="82"/>
    </location>
</feature>
<dbReference type="InterPro" id="IPR013087">
    <property type="entry name" value="Znf_C2H2_type"/>
</dbReference>
<dbReference type="InterPro" id="IPR047021">
    <property type="entry name" value="REXO1/3/4-like"/>
</dbReference>
<protein>
    <recommendedName>
        <fullName evidence="6">C2H2-type domain-containing protein</fullName>
    </recommendedName>
</protein>
<feature type="domain" description="C2H2-type" evidence="6">
    <location>
        <begin position="17"/>
        <end position="47"/>
    </location>
</feature>
<dbReference type="SMART" id="SM00479">
    <property type="entry name" value="EXOIII"/>
    <property type="match status" value="1"/>
</dbReference>
<organism evidence="7 8">
    <name type="scientific">Aspergillus mulundensis</name>
    <dbReference type="NCBI Taxonomy" id="1810919"/>
    <lineage>
        <taxon>Eukaryota</taxon>
        <taxon>Fungi</taxon>
        <taxon>Dikarya</taxon>
        <taxon>Ascomycota</taxon>
        <taxon>Pezizomycotina</taxon>
        <taxon>Eurotiomycetes</taxon>
        <taxon>Eurotiomycetidae</taxon>
        <taxon>Eurotiales</taxon>
        <taxon>Aspergillaceae</taxon>
        <taxon>Aspergillus</taxon>
        <taxon>Aspergillus subgen. Nidulantes</taxon>
    </lineage>
</organism>
<evidence type="ECO:0000256" key="3">
    <source>
        <dbReference type="ARBA" id="ARBA00022839"/>
    </source>
</evidence>
<dbReference type="GO" id="GO:0008270">
    <property type="term" value="F:zinc ion binding"/>
    <property type="evidence" value="ECO:0007669"/>
    <property type="project" value="UniProtKB-KW"/>
</dbReference>
<dbReference type="GO" id="GO:0005634">
    <property type="term" value="C:nucleus"/>
    <property type="evidence" value="ECO:0007669"/>
    <property type="project" value="TreeGrafter"/>
</dbReference>
<reference evidence="7 8" key="1">
    <citation type="journal article" date="2018" name="IMA Fungus">
        <title>IMA Genome-F 9: Draft genome sequence of Annulohypoxylon stygium, Aspergillus mulundensis, Berkeleyomyces basicola (syn. Thielaviopsis basicola), Ceratocystis smalleyi, two Cercospora beticola strains, Coleophoma cylindrospora, Fusarium fracticaudum, Phialophora cf. hyalina, and Morchella septimelata.</title>
        <authorList>
            <person name="Wingfield B.D."/>
            <person name="Bills G.F."/>
            <person name="Dong Y."/>
            <person name="Huang W."/>
            <person name="Nel W.J."/>
            <person name="Swalarsk-Parry B.S."/>
            <person name="Vaghefi N."/>
            <person name="Wilken P.M."/>
            <person name="An Z."/>
            <person name="de Beer Z.W."/>
            <person name="De Vos L."/>
            <person name="Chen L."/>
            <person name="Duong T.A."/>
            <person name="Gao Y."/>
            <person name="Hammerbacher A."/>
            <person name="Kikkert J.R."/>
            <person name="Li Y."/>
            <person name="Li H."/>
            <person name="Li K."/>
            <person name="Li Q."/>
            <person name="Liu X."/>
            <person name="Ma X."/>
            <person name="Naidoo K."/>
            <person name="Pethybridge S.J."/>
            <person name="Sun J."/>
            <person name="Steenkamp E.T."/>
            <person name="van der Nest M.A."/>
            <person name="van Wyk S."/>
            <person name="Wingfield M.J."/>
            <person name="Xiong C."/>
            <person name="Yue Q."/>
            <person name="Zhang X."/>
        </authorList>
    </citation>
    <scope>NUCLEOTIDE SEQUENCE [LARGE SCALE GENOMIC DNA]</scope>
    <source>
        <strain evidence="7 8">DSM 5745</strain>
    </source>
</reference>
<keyword evidence="8" id="KW-1185">Reference proteome</keyword>
<gene>
    <name evidence="7" type="ORF">DSM5745_07767</name>
</gene>
<dbReference type="InterPro" id="IPR012337">
    <property type="entry name" value="RNaseH-like_sf"/>
</dbReference>
<comment type="caution">
    <text evidence="7">The sequence shown here is derived from an EMBL/GenBank/DDBJ whole genome shotgun (WGS) entry which is preliminary data.</text>
</comment>
<dbReference type="OrthoDB" id="16516at2759"/>
<keyword evidence="4" id="KW-0479">Metal-binding</keyword>
<keyword evidence="2" id="KW-0378">Hydrolase</keyword>
<dbReference type="SUPFAM" id="SSF53098">
    <property type="entry name" value="Ribonuclease H-like"/>
    <property type="match status" value="1"/>
</dbReference>
<dbReference type="EMBL" id="PVWQ01000009">
    <property type="protein sequence ID" value="RDW72595.1"/>
    <property type="molecule type" value="Genomic_DNA"/>
</dbReference>